<evidence type="ECO:0000256" key="2">
    <source>
        <dbReference type="ARBA" id="ARBA00022617"/>
    </source>
</evidence>
<dbReference type="SUPFAM" id="SSF49503">
    <property type="entry name" value="Cupredoxins"/>
    <property type="match status" value="1"/>
</dbReference>
<feature type="domain" description="Cytochrome c" evidence="9">
    <location>
        <begin position="61"/>
        <end position="195"/>
    </location>
</feature>
<dbReference type="PANTHER" id="PTHR30600">
    <property type="entry name" value="CYTOCHROME C PEROXIDASE-RELATED"/>
    <property type="match status" value="1"/>
</dbReference>
<evidence type="ECO:0000256" key="1">
    <source>
        <dbReference type="ARBA" id="ARBA00004196"/>
    </source>
</evidence>
<evidence type="ECO:0000313" key="11">
    <source>
        <dbReference type="Proteomes" id="UP001205890"/>
    </source>
</evidence>
<evidence type="ECO:0000313" key="10">
    <source>
        <dbReference type="EMBL" id="MCP8937374.1"/>
    </source>
</evidence>
<keyword evidence="11" id="KW-1185">Reference proteome</keyword>
<evidence type="ECO:0000256" key="8">
    <source>
        <dbReference type="SAM" id="SignalP"/>
    </source>
</evidence>
<dbReference type="InterPro" id="IPR051395">
    <property type="entry name" value="Cytochrome_c_Peroxidase/MauG"/>
</dbReference>
<keyword evidence="3 7" id="KW-0479">Metal-binding</keyword>
<evidence type="ECO:0000259" key="9">
    <source>
        <dbReference type="PROSITE" id="PS51007"/>
    </source>
</evidence>
<dbReference type="EMBL" id="JANCLU010000002">
    <property type="protein sequence ID" value="MCP8937374.1"/>
    <property type="molecule type" value="Genomic_DNA"/>
</dbReference>
<name>A0ABT1L7N0_9HYPH</name>
<dbReference type="InterPro" id="IPR008972">
    <property type="entry name" value="Cupredoxin"/>
</dbReference>
<dbReference type="InterPro" id="IPR036909">
    <property type="entry name" value="Cyt_c-like_dom_sf"/>
</dbReference>
<feature type="domain" description="Cytochrome c" evidence="9">
    <location>
        <begin position="214"/>
        <end position="333"/>
    </location>
</feature>
<feature type="signal peptide" evidence="8">
    <location>
        <begin position="1"/>
        <end position="26"/>
    </location>
</feature>
<feature type="chain" id="PRO_5046113483" evidence="8">
    <location>
        <begin position="27"/>
        <end position="440"/>
    </location>
</feature>
<dbReference type="Gene3D" id="2.60.40.420">
    <property type="entry name" value="Cupredoxins - blue copper proteins"/>
    <property type="match status" value="1"/>
</dbReference>
<protein>
    <submittedName>
        <fullName evidence="10">Plastocyanin/azurin family copper-binding protein</fullName>
    </submittedName>
</protein>
<keyword evidence="2 7" id="KW-0349">Heme</keyword>
<dbReference type="Gene3D" id="1.10.760.10">
    <property type="entry name" value="Cytochrome c-like domain"/>
    <property type="match status" value="2"/>
</dbReference>
<evidence type="ECO:0000256" key="6">
    <source>
        <dbReference type="ARBA" id="ARBA00023008"/>
    </source>
</evidence>
<dbReference type="PANTHER" id="PTHR30600:SF9">
    <property type="entry name" value="BLR7738 PROTEIN"/>
    <property type="match status" value="1"/>
</dbReference>
<proteinExistence type="predicted"/>
<sequence length="440" mass="47565">MNRSAKALYAAALGCAAAAAALLAFGAGDASRAGDDALWAQAQAFRRPDALPYDPDLPNTQRIALGEALFRDTRLSGPGTISCATCHDPSLAFTDGVPLGRGAAGKPLARHTPALWNLAWGESYFWDGRADTLEQQARGPIEHPLEMAGSVAEATARLGADAEMAARFRQAFPRERGMTADQLVRALASYERTLVSPRTRFDKWVAGDAAALSPEEKAGFALFTGKAGCSNCHSGWAFSDRAYHDIGLPGDDWGRFGQLGLGAADHAFKTPSLRELTWTAPYMHDGSLHTLERVLDHYENGIVERPSVSADLPRIHLSADERDALLAFLDTLSSETPPVPTPLERLREQPAVVGEAVLRVTQKDKQFSPLAVRIREGETLTVVNDDRRTHNVRMDGSDGAFDTGAQEPGQSAEIHFRHSGSYRVYCGIHPAMQLAVEVMP</sequence>
<keyword evidence="6" id="KW-0186">Copper</keyword>
<keyword evidence="8" id="KW-0732">Signal</keyword>
<keyword evidence="4" id="KW-0560">Oxidoreductase</keyword>
<reference evidence="10 11" key="1">
    <citation type="submission" date="2022-07" db="EMBL/GenBank/DDBJ databases">
        <authorList>
            <person name="Li W.-J."/>
            <person name="Deng Q.-Q."/>
        </authorList>
    </citation>
    <scope>NUCLEOTIDE SEQUENCE [LARGE SCALE GENOMIC DNA]</scope>
    <source>
        <strain evidence="10 11">SYSU M60028</strain>
    </source>
</reference>
<evidence type="ECO:0000256" key="3">
    <source>
        <dbReference type="ARBA" id="ARBA00022723"/>
    </source>
</evidence>
<dbReference type="InterPro" id="IPR000923">
    <property type="entry name" value="BlueCu_1"/>
</dbReference>
<accession>A0ABT1L7N0</accession>
<dbReference type="SUPFAM" id="SSF46626">
    <property type="entry name" value="Cytochrome c"/>
    <property type="match status" value="2"/>
</dbReference>
<evidence type="ECO:0000256" key="5">
    <source>
        <dbReference type="ARBA" id="ARBA00023004"/>
    </source>
</evidence>
<dbReference type="Pfam" id="PF00127">
    <property type="entry name" value="Copper-bind"/>
    <property type="match status" value="1"/>
</dbReference>
<dbReference type="InterPro" id="IPR004852">
    <property type="entry name" value="Di-haem_cyt_c_peroxidsae"/>
</dbReference>
<gene>
    <name evidence="10" type="ORF">NK718_02505</name>
</gene>
<dbReference type="InterPro" id="IPR009056">
    <property type="entry name" value="Cyt_c-like_dom"/>
</dbReference>
<dbReference type="RefSeq" id="WP_254738313.1">
    <property type="nucleotide sequence ID" value="NZ_JANCLU010000002.1"/>
</dbReference>
<evidence type="ECO:0000256" key="4">
    <source>
        <dbReference type="ARBA" id="ARBA00023002"/>
    </source>
</evidence>
<dbReference type="Proteomes" id="UP001205890">
    <property type="component" value="Unassembled WGS sequence"/>
</dbReference>
<keyword evidence="5 7" id="KW-0408">Iron</keyword>
<comment type="caution">
    <text evidence="10">The sequence shown here is derived from an EMBL/GenBank/DDBJ whole genome shotgun (WGS) entry which is preliminary data.</text>
</comment>
<dbReference type="PROSITE" id="PS51007">
    <property type="entry name" value="CYTC"/>
    <property type="match status" value="2"/>
</dbReference>
<comment type="subcellular location">
    <subcellularLocation>
        <location evidence="1">Cell envelope</location>
    </subcellularLocation>
</comment>
<evidence type="ECO:0000256" key="7">
    <source>
        <dbReference type="PROSITE-ProRule" id="PRU00433"/>
    </source>
</evidence>
<dbReference type="Pfam" id="PF03150">
    <property type="entry name" value="CCP_MauG"/>
    <property type="match status" value="1"/>
</dbReference>
<organism evidence="10 11">
    <name type="scientific">Alsobacter ponti</name>
    <dbReference type="NCBI Taxonomy" id="2962936"/>
    <lineage>
        <taxon>Bacteria</taxon>
        <taxon>Pseudomonadati</taxon>
        <taxon>Pseudomonadota</taxon>
        <taxon>Alphaproteobacteria</taxon>
        <taxon>Hyphomicrobiales</taxon>
        <taxon>Alsobacteraceae</taxon>
        <taxon>Alsobacter</taxon>
    </lineage>
</organism>